<dbReference type="SUPFAM" id="SSF47413">
    <property type="entry name" value="lambda repressor-like DNA-binding domains"/>
    <property type="match status" value="1"/>
</dbReference>
<dbReference type="Pfam" id="PF13560">
    <property type="entry name" value="HTH_31"/>
    <property type="match status" value="1"/>
</dbReference>
<accession>A0A1H3T7Y5</accession>
<dbReference type="InterPro" id="IPR041413">
    <property type="entry name" value="MLTR_LBD"/>
</dbReference>
<dbReference type="CDD" id="cd00093">
    <property type="entry name" value="HTH_XRE"/>
    <property type="match status" value="1"/>
</dbReference>
<dbReference type="OrthoDB" id="4790304at2"/>
<dbReference type="InterPro" id="IPR001387">
    <property type="entry name" value="Cro/C1-type_HTH"/>
</dbReference>
<dbReference type="InterPro" id="IPR010982">
    <property type="entry name" value="Lambda_DNA-bd_dom_sf"/>
</dbReference>
<dbReference type="Proteomes" id="UP000199529">
    <property type="component" value="Unassembled WGS sequence"/>
</dbReference>
<dbReference type="RefSeq" id="WP_093277694.1">
    <property type="nucleotide sequence ID" value="NZ_FNOK01000076.1"/>
</dbReference>
<feature type="domain" description="HTH cro/C1-type" evidence="1">
    <location>
        <begin position="15"/>
        <end position="86"/>
    </location>
</feature>
<evidence type="ECO:0000259" key="1">
    <source>
        <dbReference type="SMART" id="SM00530"/>
    </source>
</evidence>
<dbReference type="STRING" id="418495.SAMN05216215_107638"/>
<name>A0A1H3T7Y5_9PSEU</name>
<sequence>MSTAADPRRRELGAFLRASRERLDPADFGLPATGRRRTPGLRREEVAAASGVGLAWYTWLEQGRVRTSREVLQALAGALRMGRDERRHLLALGGFVSDDADDDGVVERLRPMLDSWPLTPALVLNHRFDVLAGNDAYATVWPEPELSGRPNLLLAFAGSERLQDLLVPEERFLYELFLRFRARADRFPGDDVVDRLQELRPDLAHWWSCRAVREFGGWPVTVAVDGRRLRFECSLLQPDGSALLLVQAPADAETRLWMQHRA</sequence>
<keyword evidence="3" id="KW-1185">Reference proteome</keyword>
<proteinExistence type="predicted"/>
<organism evidence="2 3">
    <name type="scientific">Saccharopolyspora shandongensis</name>
    <dbReference type="NCBI Taxonomy" id="418495"/>
    <lineage>
        <taxon>Bacteria</taxon>
        <taxon>Bacillati</taxon>
        <taxon>Actinomycetota</taxon>
        <taxon>Actinomycetes</taxon>
        <taxon>Pseudonocardiales</taxon>
        <taxon>Pseudonocardiaceae</taxon>
        <taxon>Saccharopolyspora</taxon>
    </lineage>
</organism>
<gene>
    <name evidence="2" type="ORF">SAMN05216215_107638</name>
</gene>
<dbReference type="GO" id="GO:0003677">
    <property type="term" value="F:DNA binding"/>
    <property type="evidence" value="ECO:0007669"/>
    <property type="project" value="InterPro"/>
</dbReference>
<evidence type="ECO:0000313" key="3">
    <source>
        <dbReference type="Proteomes" id="UP000199529"/>
    </source>
</evidence>
<dbReference type="PANTHER" id="PTHR35010">
    <property type="entry name" value="BLL4672 PROTEIN-RELATED"/>
    <property type="match status" value="1"/>
</dbReference>
<dbReference type="SMART" id="SM00530">
    <property type="entry name" value="HTH_XRE"/>
    <property type="match status" value="1"/>
</dbReference>
<protein>
    <submittedName>
        <fullName evidence="2">Helix-turn-helix domain-containing protein</fullName>
    </submittedName>
</protein>
<dbReference type="AlphaFoldDB" id="A0A1H3T7Y5"/>
<reference evidence="3" key="1">
    <citation type="submission" date="2016-10" db="EMBL/GenBank/DDBJ databases">
        <authorList>
            <person name="Varghese N."/>
            <person name="Submissions S."/>
        </authorList>
    </citation>
    <scope>NUCLEOTIDE SEQUENCE [LARGE SCALE GENOMIC DNA]</scope>
    <source>
        <strain evidence="3">CGMCC 4.3530</strain>
    </source>
</reference>
<dbReference type="EMBL" id="FNOK01000076">
    <property type="protein sequence ID" value="SDZ46356.1"/>
    <property type="molecule type" value="Genomic_DNA"/>
</dbReference>
<dbReference type="Pfam" id="PF17765">
    <property type="entry name" value="MLTR_LBD"/>
    <property type="match status" value="1"/>
</dbReference>
<dbReference type="Gene3D" id="3.30.450.180">
    <property type="match status" value="1"/>
</dbReference>
<evidence type="ECO:0000313" key="2">
    <source>
        <dbReference type="EMBL" id="SDZ46356.1"/>
    </source>
</evidence>
<dbReference type="Gene3D" id="1.10.260.40">
    <property type="entry name" value="lambda repressor-like DNA-binding domains"/>
    <property type="match status" value="1"/>
</dbReference>